<protein>
    <submittedName>
        <fullName evidence="2">Uncharacterized protein</fullName>
    </submittedName>
</protein>
<feature type="compositionally biased region" description="Basic residues" evidence="1">
    <location>
        <begin position="57"/>
        <end position="72"/>
    </location>
</feature>
<reference evidence="2" key="1">
    <citation type="submission" date="2020-02" db="EMBL/GenBank/DDBJ databases">
        <authorList>
            <person name="Meier V. D."/>
        </authorList>
    </citation>
    <scope>NUCLEOTIDE SEQUENCE</scope>
    <source>
        <strain evidence="2">AVDCRST_MAG80</strain>
    </source>
</reference>
<feature type="non-terminal residue" evidence="2">
    <location>
        <position position="114"/>
    </location>
</feature>
<feature type="non-terminal residue" evidence="2">
    <location>
        <position position="1"/>
    </location>
</feature>
<gene>
    <name evidence="2" type="ORF">AVDCRST_MAG80-1361</name>
</gene>
<sequence>GGYADPPPALRCPRDVRASEGRGREDREQRGHLRRTGRRQGPHEPHRRGDDGQGSGLRHRGRLLRPRQHHPARLPGPPAPPPPPPRGGLLRAGGGADRARGPAQDRGPCRLLRG</sequence>
<feature type="compositionally biased region" description="Basic and acidic residues" evidence="1">
    <location>
        <begin position="12"/>
        <end position="31"/>
    </location>
</feature>
<feature type="region of interest" description="Disordered" evidence="1">
    <location>
        <begin position="1"/>
        <end position="114"/>
    </location>
</feature>
<evidence type="ECO:0000256" key="1">
    <source>
        <dbReference type="SAM" id="MobiDB-lite"/>
    </source>
</evidence>
<feature type="compositionally biased region" description="Basic and acidic residues" evidence="1">
    <location>
        <begin position="41"/>
        <end position="51"/>
    </location>
</feature>
<organism evidence="2">
    <name type="scientific">uncultured Rubrobacteraceae bacterium</name>
    <dbReference type="NCBI Taxonomy" id="349277"/>
    <lineage>
        <taxon>Bacteria</taxon>
        <taxon>Bacillati</taxon>
        <taxon>Actinomycetota</taxon>
        <taxon>Rubrobacteria</taxon>
        <taxon>Rubrobacterales</taxon>
        <taxon>Rubrobacteraceae</taxon>
        <taxon>environmental samples</taxon>
    </lineage>
</organism>
<dbReference type="EMBL" id="CADCVC010000115">
    <property type="protein sequence ID" value="CAA9441332.1"/>
    <property type="molecule type" value="Genomic_DNA"/>
</dbReference>
<feature type="compositionally biased region" description="Pro residues" evidence="1">
    <location>
        <begin position="1"/>
        <end position="10"/>
    </location>
</feature>
<proteinExistence type="predicted"/>
<dbReference type="AlphaFoldDB" id="A0A6J4QE33"/>
<name>A0A6J4QE33_9ACTN</name>
<accession>A0A6J4QE33</accession>
<evidence type="ECO:0000313" key="2">
    <source>
        <dbReference type="EMBL" id="CAA9441332.1"/>
    </source>
</evidence>
<feature type="compositionally biased region" description="Pro residues" evidence="1">
    <location>
        <begin position="74"/>
        <end position="86"/>
    </location>
</feature>